<accession>A0A8S5RFA2</accession>
<dbReference type="EMBL" id="BK059098">
    <property type="protein sequence ID" value="DAE29749.1"/>
    <property type="molecule type" value="Genomic_DNA"/>
</dbReference>
<proteinExistence type="predicted"/>
<name>A0A8S5RFA2_9VIRU</name>
<organism evidence="1">
    <name type="scientific">virus sp. ctyMK1</name>
    <dbReference type="NCBI Taxonomy" id="2828002"/>
    <lineage>
        <taxon>Viruses</taxon>
    </lineage>
</organism>
<reference evidence="1" key="1">
    <citation type="journal article" date="2021" name="Proc. Natl. Acad. Sci. U.S.A.">
        <title>A Catalog of Tens of Thousands of Viruses from Human Metagenomes Reveals Hidden Associations with Chronic Diseases.</title>
        <authorList>
            <person name="Tisza M.J."/>
            <person name="Buck C.B."/>
        </authorList>
    </citation>
    <scope>NUCLEOTIDE SEQUENCE</scope>
    <source>
        <strain evidence="1">CtyMK1</strain>
    </source>
</reference>
<evidence type="ECO:0000313" key="1">
    <source>
        <dbReference type="EMBL" id="DAE29749.1"/>
    </source>
</evidence>
<sequence length="90" mass="10752">MIDKLLKRKGYILKEQNAITTRYEKEYKKYGFVQVLAILHKESGNHIIQSYDKKTVRIGNRYLSETCGIETSILLLLFLKVKYLSFKYKW</sequence>
<protein>
    <submittedName>
        <fullName evidence="1">Uncharacterized protein</fullName>
    </submittedName>
</protein>